<dbReference type="SUPFAM" id="SSF109854">
    <property type="entry name" value="DinB/YfiT-like putative metalloenzymes"/>
    <property type="match status" value="1"/>
</dbReference>
<proteinExistence type="predicted"/>
<accession>A0ABP3X1M7</accession>
<evidence type="ECO:0000313" key="2">
    <source>
        <dbReference type="Proteomes" id="UP001500359"/>
    </source>
</evidence>
<dbReference type="PANTHER" id="PTHR39473:SF1">
    <property type="entry name" value="DINB-LIKE DOMAIN-CONTAINING PROTEIN"/>
    <property type="match status" value="1"/>
</dbReference>
<protein>
    <recommendedName>
        <fullName evidence="3">DinB family protein</fullName>
    </recommendedName>
</protein>
<organism evidence="1 2">
    <name type="scientific">Aliiglaciecola litoralis</name>
    <dbReference type="NCBI Taxonomy" id="582857"/>
    <lineage>
        <taxon>Bacteria</taxon>
        <taxon>Pseudomonadati</taxon>
        <taxon>Pseudomonadota</taxon>
        <taxon>Gammaproteobacteria</taxon>
        <taxon>Alteromonadales</taxon>
        <taxon>Alteromonadaceae</taxon>
        <taxon>Aliiglaciecola</taxon>
    </lineage>
</organism>
<dbReference type="PANTHER" id="PTHR39473">
    <property type="match status" value="1"/>
</dbReference>
<gene>
    <name evidence="1" type="ORF">GCM10009114_33210</name>
</gene>
<dbReference type="RefSeq" id="WP_343862021.1">
    <property type="nucleotide sequence ID" value="NZ_BAAAFD010000012.1"/>
</dbReference>
<reference evidence="2" key="1">
    <citation type="journal article" date="2019" name="Int. J. Syst. Evol. Microbiol.">
        <title>The Global Catalogue of Microorganisms (GCM) 10K type strain sequencing project: providing services to taxonomists for standard genome sequencing and annotation.</title>
        <authorList>
            <consortium name="The Broad Institute Genomics Platform"/>
            <consortium name="The Broad Institute Genome Sequencing Center for Infectious Disease"/>
            <person name="Wu L."/>
            <person name="Ma J."/>
        </authorList>
    </citation>
    <scope>NUCLEOTIDE SEQUENCE [LARGE SCALE GENOMIC DNA]</scope>
    <source>
        <strain evidence="2">JCM 15896</strain>
    </source>
</reference>
<evidence type="ECO:0008006" key="3">
    <source>
        <dbReference type="Google" id="ProtNLM"/>
    </source>
</evidence>
<keyword evidence="2" id="KW-1185">Reference proteome</keyword>
<dbReference type="EMBL" id="BAAAFD010000012">
    <property type="protein sequence ID" value="GAA0859506.1"/>
    <property type="molecule type" value="Genomic_DNA"/>
</dbReference>
<sequence>MLESQLQVVQQAKQFLADIKQPEYSTVVEPHFSGSAGVHMRHVLDHYRALLSGVEHGSVDYNKRTRFSDLENCPQTAFKAWEEIELQLSALCNMPMDTPLQIVSEVSVTQTQFEQVPSTLARELVFVSSHAIHHFSLLAVMRSLQGQSIPAGFGIAPATATFQRQQA</sequence>
<dbReference type="Proteomes" id="UP001500359">
    <property type="component" value="Unassembled WGS sequence"/>
</dbReference>
<comment type="caution">
    <text evidence="1">The sequence shown here is derived from an EMBL/GenBank/DDBJ whole genome shotgun (WGS) entry which is preliminary data.</text>
</comment>
<name>A0ABP3X1M7_9ALTE</name>
<dbReference type="InterPro" id="IPR034660">
    <property type="entry name" value="DinB/YfiT-like"/>
</dbReference>
<evidence type="ECO:0000313" key="1">
    <source>
        <dbReference type="EMBL" id="GAA0859506.1"/>
    </source>
</evidence>